<name>A0A919WDJ1_9ACTN</name>
<protein>
    <submittedName>
        <fullName evidence="1">Uncharacterized protein</fullName>
    </submittedName>
</protein>
<dbReference type="EMBL" id="BOQN01000213">
    <property type="protein sequence ID" value="GIM98285.1"/>
    <property type="molecule type" value="Genomic_DNA"/>
</dbReference>
<proteinExistence type="predicted"/>
<keyword evidence="2" id="KW-1185">Reference proteome</keyword>
<dbReference type="AlphaFoldDB" id="A0A919WDJ1"/>
<dbReference type="Proteomes" id="UP000677082">
    <property type="component" value="Unassembled WGS sequence"/>
</dbReference>
<evidence type="ECO:0000313" key="2">
    <source>
        <dbReference type="Proteomes" id="UP000677082"/>
    </source>
</evidence>
<comment type="caution">
    <text evidence="1">The sequence shown here is derived from an EMBL/GenBank/DDBJ whole genome shotgun (WGS) entry which is preliminary data.</text>
</comment>
<accession>A0A919WDJ1</accession>
<evidence type="ECO:0000313" key="1">
    <source>
        <dbReference type="EMBL" id="GIM98285.1"/>
    </source>
</evidence>
<sequence>MSPSTNSRNAWKAAVSKFAIPNLPGEWYVLGRQLMLRPFGFVARGVSAQENNLVAILEPLYMPLDYNQASWLVAVECNIFGFFPYNTLKLGDNYAEEYMRDFTRAITEIVYPYVTENGSLEGYFELCRRRNSRFNGLGDINELYRQAATAIVLERPEDAREALDRLRQSVDSRPIDDRGWIRELYVQAGALRDRLIEDPAAVREDLLAGMDEQKRRRKIPLSG</sequence>
<reference evidence="1 2" key="1">
    <citation type="submission" date="2021-03" db="EMBL/GenBank/DDBJ databases">
        <title>Whole genome shotgun sequence of Actinoplanes toevensis NBRC 105298.</title>
        <authorList>
            <person name="Komaki H."/>
            <person name="Tamura T."/>
        </authorList>
    </citation>
    <scope>NUCLEOTIDE SEQUENCE [LARGE SCALE GENOMIC DNA]</scope>
    <source>
        <strain evidence="1 2">NBRC 105298</strain>
    </source>
</reference>
<gene>
    <name evidence="1" type="ORF">Ato02nite_100780</name>
</gene>
<organism evidence="1 2">
    <name type="scientific">Paractinoplanes toevensis</name>
    <dbReference type="NCBI Taxonomy" id="571911"/>
    <lineage>
        <taxon>Bacteria</taxon>
        <taxon>Bacillati</taxon>
        <taxon>Actinomycetota</taxon>
        <taxon>Actinomycetes</taxon>
        <taxon>Micromonosporales</taxon>
        <taxon>Micromonosporaceae</taxon>
        <taxon>Paractinoplanes</taxon>
    </lineage>
</organism>